<feature type="compositionally biased region" description="Polar residues" evidence="1">
    <location>
        <begin position="402"/>
        <end position="414"/>
    </location>
</feature>
<dbReference type="EMBL" id="MU006093">
    <property type="protein sequence ID" value="KAF2840373.1"/>
    <property type="molecule type" value="Genomic_DNA"/>
</dbReference>
<dbReference type="Proteomes" id="UP000799429">
    <property type="component" value="Unassembled WGS sequence"/>
</dbReference>
<accession>A0A9P4VQY6</accession>
<keyword evidence="2" id="KW-1133">Transmembrane helix</keyword>
<evidence type="ECO:0000256" key="2">
    <source>
        <dbReference type="SAM" id="Phobius"/>
    </source>
</evidence>
<proteinExistence type="predicted"/>
<feature type="region of interest" description="Disordered" evidence="1">
    <location>
        <begin position="285"/>
        <end position="471"/>
    </location>
</feature>
<gene>
    <name evidence="3" type="ORF">M501DRAFT_1015429</name>
</gene>
<feature type="transmembrane region" description="Helical" evidence="2">
    <location>
        <begin position="91"/>
        <end position="113"/>
    </location>
</feature>
<keyword evidence="4" id="KW-1185">Reference proteome</keyword>
<keyword evidence="2" id="KW-0812">Transmembrane</keyword>
<feature type="compositionally biased region" description="Low complexity" evidence="1">
    <location>
        <begin position="334"/>
        <end position="347"/>
    </location>
</feature>
<organism evidence="3 4">
    <name type="scientific">Patellaria atrata CBS 101060</name>
    <dbReference type="NCBI Taxonomy" id="1346257"/>
    <lineage>
        <taxon>Eukaryota</taxon>
        <taxon>Fungi</taxon>
        <taxon>Dikarya</taxon>
        <taxon>Ascomycota</taxon>
        <taxon>Pezizomycotina</taxon>
        <taxon>Dothideomycetes</taxon>
        <taxon>Dothideomycetes incertae sedis</taxon>
        <taxon>Patellariales</taxon>
        <taxon>Patellariaceae</taxon>
        <taxon>Patellaria</taxon>
    </lineage>
</organism>
<protein>
    <submittedName>
        <fullName evidence="3">Uncharacterized protein</fullName>
    </submittedName>
</protein>
<feature type="transmembrane region" description="Helical" evidence="2">
    <location>
        <begin position="15"/>
        <end position="39"/>
    </location>
</feature>
<evidence type="ECO:0000256" key="1">
    <source>
        <dbReference type="SAM" id="MobiDB-lite"/>
    </source>
</evidence>
<keyword evidence="2" id="KW-0472">Membrane</keyword>
<feature type="transmembrane region" description="Helical" evidence="2">
    <location>
        <begin position="134"/>
        <end position="153"/>
    </location>
</feature>
<evidence type="ECO:0000313" key="4">
    <source>
        <dbReference type="Proteomes" id="UP000799429"/>
    </source>
</evidence>
<dbReference type="OrthoDB" id="5431149at2759"/>
<reference evidence="3" key="1">
    <citation type="journal article" date="2020" name="Stud. Mycol.">
        <title>101 Dothideomycetes genomes: a test case for predicting lifestyles and emergence of pathogens.</title>
        <authorList>
            <person name="Haridas S."/>
            <person name="Albert R."/>
            <person name="Binder M."/>
            <person name="Bloem J."/>
            <person name="Labutti K."/>
            <person name="Salamov A."/>
            <person name="Andreopoulos B."/>
            <person name="Baker S."/>
            <person name="Barry K."/>
            <person name="Bills G."/>
            <person name="Bluhm B."/>
            <person name="Cannon C."/>
            <person name="Castanera R."/>
            <person name="Culley D."/>
            <person name="Daum C."/>
            <person name="Ezra D."/>
            <person name="Gonzalez J."/>
            <person name="Henrissat B."/>
            <person name="Kuo A."/>
            <person name="Liang C."/>
            <person name="Lipzen A."/>
            <person name="Lutzoni F."/>
            <person name="Magnuson J."/>
            <person name="Mondo S."/>
            <person name="Nolan M."/>
            <person name="Ohm R."/>
            <person name="Pangilinan J."/>
            <person name="Park H.-J."/>
            <person name="Ramirez L."/>
            <person name="Alfaro M."/>
            <person name="Sun H."/>
            <person name="Tritt A."/>
            <person name="Yoshinaga Y."/>
            <person name="Zwiers L.-H."/>
            <person name="Turgeon B."/>
            <person name="Goodwin S."/>
            <person name="Spatafora J."/>
            <person name="Crous P."/>
            <person name="Grigoriev I."/>
        </authorList>
    </citation>
    <scope>NUCLEOTIDE SEQUENCE</scope>
    <source>
        <strain evidence="3">CBS 101060</strain>
    </source>
</reference>
<name>A0A9P4VQY6_9PEZI</name>
<feature type="compositionally biased region" description="Low complexity" evidence="1">
    <location>
        <begin position="370"/>
        <end position="379"/>
    </location>
</feature>
<comment type="caution">
    <text evidence="3">The sequence shown here is derived from an EMBL/GenBank/DDBJ whole genome shotgun (WGS) entry which is preliminary data.</text>
</comment>
<evidence type="ECO:0000313" key="3">
    <source>
        <dbReference type="EMBL" id="KAF2840373.1"/>
    </source>
</evidence>
<feature type="region of interest" description="Disordered" evidence="1">
    <location>
        <begin position="230"/>
        <end position="270"/>
    </location>
</feature>
<sequence length="471" mass="50826">MSFSEKVRLNSTKPVAAVLGVVAFCFTAAVTVLAILDAVRLVVAQAFFSRLSIGAACSELFGLVCLSVYLVQYTWKWDNFRLRTSLQRYGLTAACTLPSLVGAGLTLATILLVKTNYENLRRSMPGASRVLLGVELSLWSLSVIFQVAFYSIAIRESPLSIISRYPVPSQEYQRAALPEVREPTSPTSLRAFSPPFVQQELTLPSPARSSISSISLQSWRSSLQQAVRPITSRSKLVSSHSSTTRDSRRASSDVHSTHTDPQTDAFDAWDTSSVDPQARDAVLSAAPSRGTALETIPGSRPVSPARALEEACNGPRTELKTPPSIKSPPRSLRSTNVPSTSSRPTSPITDESHIHPLFRTDSPTPPPATTPGTVVVAAPLGGQTILSAPGQRGRMRSDSHTTTRSPLISSQSLQDLHDTPLSRSRATSRDPSPPSREMTPPIPDFILSASPRSSLAGYGKRKLSLQSDAER</sequence>
<feature type="transmembrane region" description="Helical" evidence="2">
    <location>
        <begin position="51"/>
        <end position="71"/>
    </location>
</feature>
<feature type="compositionally biased region" description="Basic and acidic residues" evidence="1">
    <location>
        <begin position="243"/>
        <end position="258"/>
    </location>
</feature>
<dbReference type="AlphaFoldDB" id="A0A9P4VQY6"/>